<comment type="caution">
    <text evidence="2">The sequence shown here is derived from an EMBL/GenBank/DDBJ whole genome shotgun (WGS) entry which is preliminary data.</text>
</comment>
<organism evidence="2 3">
    <name type="scientific">Linnemannia exigua</name>
    <dbReference type="NCBI Taxonomy" id="604196"/>
    <lineage>
        <taxon>Eukaryota</taxon>
        <taxon>Fungi</taxon>
        <taxon>Fungi incertae sedis</taxon>
        <taxon>Mucoromycota</taxon>
        <taxon>Mortierellomycotina</taxon>
        <taxon>Mortierellomycetes</taxon>
        <taxon>Mortierellales</taxon>
        <taxon>Mortierellaceae</taxon>
        <taxon>Linnemannia</taxon>
    </lineage>
</organism>
<gene>
    <name evidence="2" type="ORF">BGZ95_004443</name>
</gene>
<dbReference type="AlphaFoldDB" id="A0AAD4D304"/>
<accession>A0AAD4D304</accession>
<feature type="non-terminal residue" evidence="2">
    <location>
        <position position="1"/>
    </location>
</feature>
<feature type="compositionally biased region" description="Basic and acidic residues" evidence="1">
    <location>
        <begin position="194"/>
        <end position="208"/>
    </location>
</feature>
<feature type="compositionally biased region" description="Polar residues" evidence="1">
    <location>
        <begin position="212"/>
        <end position="223"/>
    </location>
</feature>
<keyword evidence="3" id="KW-1185">Reference proteome</keyword>
<dbReference type="Proteomes" id="UP001194580">
    <property type="component" value="Unassembled WGS sequence"/>
</dbReference>
<feature type="compositionally biased region" description="Polar residues" evidence="1">
    <location>
        <begin position="149"/>
        <end position="169"/>
    </location>
</feature>
<feature type="compositionally biased region" description="Low complexity" evidence="1">
    <location>
        <begin position="179"/>
        <end position="188"/>
    </location>
</feature>
<evidence type="ECO:0000313" key="3">
    <source>
        <dbReference type="Proteomes" id="UP001194580"/>
    </source>
</evidence>
<proteinExistence type="predicted"/>
<evidence type="ECO:0000256" key="1">
    <source>
        <dbReference type="SAM" id="MobiDB-lite"/>
    </source>
</evidence>
<dbReference type="EMBL" id="JAAAIL010002105">
    <property type="protein sequence ID" value="KAG0260469.1"/>
    <property type="molecule type" value="Genomic_DNA"/>
</dbReference>
<feature type="region of interest" description="Disordered" evidence="1">
    <location>
        <begin position="149"/>
        <end position="223"/>
    </location>
</feature>
<reference evidence="2" key="1">
    <citation type="journal article" date="2020" name="Fungal Divers.">
        <title>Resolving the Mortierellaceae phylogeny through synthesis of multi-gene phylogenetics and phylogenomics.</title>
        <authorList>
            <person name="Vandepol N."/>
            <person name="Liber J."/>
            <person name="Desiro A."/>
            <person name="Na H."/>
            <person name="Kennedy M."/>
            <person name="Barry K."/>
            <person name="Grigoriev I.V."/>
            <person name="Miller A.N."/>
            <person name="O'Donnell K."/>
            <person name="Stajich J.E."/>
            <person name="Bonito G."/>
        </authorList>
    </citation>
    <scope>NUCLEOTIDE SEQUENCE</scope>
    <source>
        <strain evidence="2">NRRL 28262</strain>
    </source>
</reference>
<sequence length="223" mass="24777">MQAYRIKKFSDSNDDLDYNTLSNFKEGFEQFWGENIVEEHARKAREDAIKMYEEAGRNLQRAREREEAIMYEYEAGLFAVEVGSSASQQIQGHGHQSFSPLVEQQLDAESRSRHSSPTTTAAAAAVSFQIQENSNNEAMLGSRIVPQVSDTPSVFSETPRPQNIDSLTPQPIIGPPAVPVSVPVSAAPEQILNDPDRLQQRLTSEAKAENPVLNQTRSSSQSR</sequence>
<protein>
    <submittedName>
        <fullName evidence="2">Uncharacterized protein</fullName>
    </submittedName>
</protein>
<name>A0AAD4D304_9FUNG</name>
<evidence type="ECO:0000313" key="2">
    <source>
        <dbReference type="EMBL" id="KAG0260469.1"/>
    </source>
</evidence>